<organism evidence="7">
    <name type="scientific">Beet soil-borne virus</name>
    <dbReference type="NCBI Taxonomy" id="46436"/>
    <lineage>
        <taxon>Viruses</taxon>
        <taxon>Riboviria</taxon>
        <taxon>Orthornavirae</taxon>
        <taxon>Kitrinoviricota</taxon>
        <taxon>Alsuviricetes</taxon>
        <taxon>Martellivirales</taxon>
        <taxon>Virgaviridae</taxon>
        <taxon>Pomovirus</taxon>
        <taxon>Pomovirus solibetae</taxon>
    </lineage>
</organism>
<name>A0A3G4ZL39_9VIRU</name>
<dbReference type="Pfam" id="PF01443">
    <property type="entry name" value="Viral_helicase1"/>
    <property type="match status" value="1"/>
</dbReference>
<evidence type="ECO:0000259" key="5">
    <source>
        <dbReference type="PROSITE" id="PS51657"/>
    </source>
</evidence>
<accession>A0A3G4ZL39</accession>
<keyword evidence="2" id="KW-0547">Nucleotide-binding</keyword>
<dbReference type="GO" id="GO:0016556">
    <property type="term" value="P:mRNA modification"/>
    <property type="evidence" value="ECO:0007669"/>
    <property type="project" value="InterPro"/>
</dbReference>
<keyword evidence="1" id="KW-0808">Transferase</keyword>
<dbReference type="Pfam" id="PF08456">
    <property type="entry name" value="Vmethyltransf_C"/>
    <property type="match status" value="1"/>
</dbReference>
<dbReference type="InterPro" id="IPR002588">
    <property type="entry name" value="Alphavirus-like_MT_dom"/>
</dbReference>
<sequence length="1270" mass="144929">MESTNILTQINRDDIIQAVLTTSASRTQSALHETLCRVIDDNIKNALKANTKKKIIDVKRNLSEEQVQYLCELYPERKIITSNSERGTHSMAAAMRKIETDLVLSLFPKNSVIYDIGGNWATHAKCNDGRKVHCCCPMLDYRDAQRKMTRMLNFHKFISDSSEIPPDVREKAEMIAEDNAIITANVREGDLNSSALNGRWFCQNKFEDCVFDPRDILMGKTAKDDVMIYAMAIHSIYDINVYELATALQRKGIKRMVGTFLFSVDMLLGRKSGELPSVNGFYKLEGEYIKYGFYDDPNCGYRHKFSSLKAYLTKTFVKAANGSVFYLELTDLRGDVMYFTMTDATEARASGIMKDESFKCIPVDAKNKVVFPLFVVDETNDTLMFLERVLPKDFVHRAIEYVNRCKENQLTVESIVSYLSSTNNAVIIGGSARKVEEKVDPSLLPMIASTLLVYSEMQRAKQKTVIQKLRIHVKNTVTIGDLLNHAFHKVFGAVGVGQLALQSFARWLKFFHGSGVIEMNDLFMYVEIEDRIRLWSKKSREHEFFLTFDDLTEKSRLYEEYNEEKRRISDKIIKEKGLSSKDLSLEEDKEKTVDEILAWMEKSEDLKASELRSKLIGIRKNRARVDKRKFGEAHQVNTAVLQRFTESDDDHFSTCALNTPGKWWVDVLGEFLGKTLSEVCATNIVFSDIEPNDNTEGFDTVEYADRDDMASDVETSISQCVESNDECVDEDGYSCDGDSKVEHSTLNSNCGALVPSPKEEVKNSEEGVDVTVEDVSTDIIEPHCDGRWALMAEDSDFAIDQKRSEALNIMEVRYAKLPSKPDYLESDDFRTRAKKEFIWYLECKLVADKSAMTDIVRDYVYNMYHNSLCEFPKNSCFLSYEGDDNGNWVWGRKPVRLGHAYAVHFYAADWKTDCRLVSLSWNKDEEGNFVGDKPVISTNSGVYMLCDLTFLMNEMIILKNLQFSLKTRFQKHIPHVTLIDGVPGCGKSTHIVKEARLENQYVLTMGREAAAELRERFKTVRGSTDEQLKRVRTVDSFLMNDKDSRAKVLHFDEALMAHAGMVYFCADNLSARTIICQGDSQQIPFINRVESITLEYAKLEITNVVEKRLTYRSPLDVACFLTRKNFYGTSTVMSANPTGRSMSVVGPRDGMTSNYSIPKKKGAQYLTFTQSEKEDIVRYLGKGQWSVNTVHESQGKTYDDVILVRLKPTDNEIYPGGRKSKPYVVVGTTRHRRSLVYYTRAEDILYRDITEMMSVQEGKLHKHLFTESTQ</sequence>
<evidence type="ECO:0000256" key="2">
    <source>
        <dbReference type="ARBA" id="ARBA00022741"/>
    </source>
</evidence>
<dbReference type="PROSITE" id="PS51743">
    <property type="entry name" value="ALPHAVIRUS_MT"/>
    <property type="match status" value="1"/>
</dbReference>
<dbReference type="InterPro" id="IPR027417">
    <property type="entry name" value="P-loop_NTPase"/>
</dbReference>
<dbReference type="GO" id="GO:0006396">
    <property type="term" value="P:RNA processing"/>
    <property type="evidence" value="ECO:0007669"/>
    <property type="project" value="InterPro"/>
</dbReference>
<dbReference type="GO" id="GO:0005524">
    <property type="term" value="F:ATP binding"/>
    <property type="evidence" value="ECO:0007669"/>
    <property type="project" value="UniProtKB-KW"/>
</dbReference>
<feature type="domain" description="(+)RNA virus helicase C-terminal" evidence="5">
    <location>
        <begin position="946"/>
        <end position="1270"/>
    </location>
</feature>
<evidence type="ECO:0000256" key="4">
    <source>
        <dbReference type="ARBA" id="ARBA00022840"/>
    </source>
</evidence>
<evidence type="ECO:0000259" key="6">
    <source>
        <dbReference type="PROSITE" id="PS51743"/>
    </source>
</evidence>
<protein>
    <submittedName>
        <fullName evidence="7">145k protein</fullName>
    </submittedName>
</protein>
<dbReference type="GO" id="GO:0003723">
    <property type="term" value="F:RNA binding"/>
    <property type="evidence" value="ECO:0007669"/>
    <property type="project" value="InterPro"/>
</dbReference>
<keyword evidence="4" id="KW-0067">ATP-binding</keyword>
<dbReference type="SUPFAM" id="SSF52540">
    <property type="entry name" value="P-loop containing nucleoside triphosphate hydrolases"/>
    <property type="match status" value="1"/>
</dbReference>
<dbReference type="GO" id="GO:0008174">
    <property type="term" value="F:mRNA methyltransferase activity"/>
    <property type="evidence" value="ECO:0007669"/>
    <property type="project" value="UniProtKB-UniRule"/>
</dbReference>
<dbReference type="InterPro" id="IPR013664">
    <property type="entry name" value="Virgavirus_MeTrfase_C"/>
</dbReference>
<dbReference type="Pfam" id="PF01660">
    <property type="entry name" value="Vmethyltransf"/>
    <property type="match status" value="1"/>
</dbReference>
<feature type="domain" description="Alphavirus-like MT" evidence="6">
    <location>
        <begin position="80"/>
        <end position="312"/>
    </location>
</feature>
<dbReference type="InterPro" id="IPR027351">
    <property type="entry name" value="(+)RNA_virus_helicase_core_dom"/>
</dbReference>
<reference evidence="7" key="1">
    <citation type="journal article" date="2019" name="Plant Dis.">
        <title>First report of Beet soil-borne virus on red table beet in Brazil.</title>
        <authorList>
            <person name="Camelo Garcia V.M."/>
            <person name="Rezende J.A.M."/>
            <person name="Nagata T."/>
        </authorList>
    </citation>
    <scope>NUCLEOTIDE SEQUENCE</scope>
    <source>
        <strain evidence="7">Brazilian</strain>
    </source>
</reference>
<proteinExistence type="predicted"/>
<dbReference type="PROSITE" id="PS51657">
    <property type="entry name" value="PSRV_HELICASE"/>
    <property type="match status" value="1"/>
</dbReference>
<dbReference type="Gene3D" id="3.40.50.300">
    <property type="entry name" value="P-loop containing nucleotide triphosphate hydrolases"/>
    <property type="match status" value="2"/>
</dbReference>
<dbReference type="GO" id="GO:0016787">
    <property type="term" value="F:hydrolase activity"/>
    <property type="evidence" value="ECO:0007669"/>
    <property type="project" value="UniProtKB-KW"/>
</dbReference>
<evidence type="ECO:0000256" key="1">
    <source>
        <dbReference type="ARBA" id="ARBA00022679"/>
    </source>
</evidence>
<dbReference type="EMBL" id="MH106714">
    <property type="protein sequence ID" value="AYV75114.1"/>
    <property type="molecule type" value="Genomic_RNA"/>
</dbReference>
<evidence type="ECO:0000313" key="7">
    <source>
        <dbReference type="EMBL" id="AYV75114.1"/>
    </source>
</evidence>
<keyword evidence="3" id="KW-0378">Hydrolase</keyword>
<evidence type="ECO:0000256" key="3">
    <source>
        <dbReference type="ARBA" id="ARBA00022801"/>
    </source>
</evidence>